<keyword evidence="2" id="KW-1185">Reference proteome</keyword>
<reference evidence="2" key="2">
    <citation type="submission" date="2015-05" db="EMBL/GenBank/DDBJ databases">
        <title>Complete genome sequence of Corynebacterium testudinoris DSM 44614, recovered from necrotic lesions in the mouth of a tortoise.</title>
        <authorList>
            <person name="Ruckert C."/>
            <person name="Albersmeier A."/>
            <person name="Winkler A."/>
            <person name="Tauch A."/>
        </authorList>
    </citation>
    <scope>NUCLEOTIDE SEQUENCE [LARGE SCALE GENOMIC DNA]</scope>
    <source>
        <strain evidence="2">DSM 44614</strain>
    </source>
</reference>
<dbReference type="STRING" id="136857.CTEST_00075"/>
<sequence length="237" mass="26832">MGHDLESPYVEGVPGWDALYRARGDEVGATRPIFTGDVFTKVDLPGSTGKVKARSVVVLQHPCSMRTNGVDLAWQVLVAEVTNRKEIDELGWTGGNFNLMPLPNIHPEVTSQRRHQAANFDKLYTVAPTILSSRIASLSPYGVNLLLQRWVHYSSRVVVPTHTFHEQTVAFYEEADLIEEWCDEAGGDDLRVETQACLDWLRADRDGSTYQELLKNPQSHSMIRRAMRQELREWNKA</sequence>
<evidence type="ECO:0000313" key="2">
    <source>
        <dbReference type="Proteomes" id="UP000035540"/>
    </source>
</evidence>
<evidence type="ECO:0000313" key="1">
    <source>
        <dbReference type="EMBL" id="AKK07486.1"/>
    </source>
</evidence>
<organism evidence="1 2">
    <name type="scientific">Corynebacterium testudinoris</name>
    <dbReference type="NCBI Taxonomy" id="136857"/>
    <lineage>
        <taxon>Bacteria</taxon>
        <taxon>Bacillati</taxon>
        <taxon>Actinomycetota</taxon>
        <taxon>Actinomycetes</taxon>
        <taxon>Mycobacteriales</taxon>
        <taxon>Corynebacteriaceae</taxon>
        <taxon>Corynebacterium</taxon>
    </lineage>
</organism>
<dbReference type="Proteomes" id="UP000035540">
    <property type="component" value="Chromosome"/>
</dbReference>
<protein>
    <submittedName>
        <fullName evidence="1">Uncharacterized protein</fullName>
    </submittedName>
</protein>
<dbReference type="KEGG" id="cted:CTEST_00075"/>
<gene>
    <name evidence="1" type="ORF">CTEST_00075</name>
</gene>
<proteinExistence type="predicted"/>
<reference evidence="1 2" key="1">
    <citation type="journal article" date="2015" name="Genome Announc.">
        <title>Complete Genome Sequence of the Type Strain Corynebacterium testudinoris DSM 44614, Recovered from Necrotic Lesions in the Mouth of a Tortoise.</title>
        <authorList>
            <person name="Ruckert C."/>
            <person name="Kriete M."/>
            <person name="Jaenicke S."/>
            <person name="Winkler A."/>
            <person name="Tauch A."/>
        </authorList>
    </citation>
    <scope>NUCLEOTIDE SEQUENCE [LARGE SCALE GENOMIC DNA]</scope>
    <source>
        <strain evidence="1 2">DSM 44614</strain>
    </source>
</reference>
<accession>A0A0G3H241</accession>
<dbReference type="AlphaFoldDB" id="A0A0G3H241"/>
<dbReference type="PATRIC" id="fig|136857.5.peg.14"/>
<name>A0A0G3H241_9CORY</name>
<dbReference type="EMBL" id="CP011545">
    <property type="protein sequence ID" value="AKK07486.1"/>
    <property type="molecule type" value="Genomic_DNA"/>
</dbReference>